<dbReference type="EMBL" id="CP100355">
    <property type="protein sequence ID" value="UTF52650.1"/>
    <property type="molecule type" value="Genomic_DNA"/>
</dbReference>
<keyword evidence="5" id="KW-1185">Reference proteome</keyword>
<protein>
    <submittedName>
        <fullName evidence="4">J domain-containing protein</fullName>
    </submittedName>
</protein>
<dbReference type="PANTHER" id="PTHR44240:SF10">
    <property type="entry name" value="J DOMAIN-CONTAINING PROTEIN"/>
    <property type="match status" value="1"/>
</dbReference>
<dbReference type="GeneID" id="73290932"/>
<dbReference type="PROSITE" id="PS50076">
    <property type="entry name" value="DNAJ_2"/>
    <property type="match status" value="1"/>
</dbReference>
<feature type="compositionally biased region" description="Basic and acidic residues" evidence="1">
    <location>
        <begin position="61"/>
        <end position="82"/>
    </location>
</feature>
<dbReference type="KEGG" id="sawl:NGM29_12760"/>
<evidence type="ECO:0000313" key="5">
    <source>
        <dbReference type="Proteomes" id="UP001056855"/>
    </source>
</evidence>
<dbReference type="InterPro" id="IPR001623">
    <property type="entry name" value="DnaJ_domain"/>
</dbReference>
<gene>
    <name evidence="4" type="ORF">NGM29_12760</name>
</gene>
<dbReference type="SMART" id="SM00271">
    <property type="entry name" value="DnaJ"/>
    <property type="match status" value="1"/>
</dbReference>
<dbReference type="InterPro" id="IPR052276">
    <property type="entry name" value="Diphthamide-biosynth_chaperone"/>
</dbReference>
<proteinExistence type="predicted"/>
<dbReference type="RefSeq" id="WP_254156648.1">
    <property type="nucleotide sequence ID" value="NZ_CP100355.1"/>
</dbReference>
<evidence type="ECO:0000256" key="2">
    <source>
        <dbReference type="SAM" id="Phobius"/>
    </source>
</evidence>
<dbReference type="InterPro" id="IPR036869">
    <property type="entry name" value="J_dom_sf"/>
</dbReference>
<evidence type="ECO:0000259" key="3">
    <source>
        <dbReference type="PROSITE" id="PS50076"/>
    </source>
</evidence>
<keyword evidence="2" id="KW-0812">Transmembrane</keyword>
<dbReference type="CDD" id="cd06257">
    <property type="entry name" value="DnaJ"/>
    <property type="match status" value="1"/>
</dbReference>
<accession>A0A9E7N6Y8</accession>
<feature type="region of interest" description="Disordered" evidence="1">
    <location>
        <begin position="61"/>
        <end position="149"/>
    </location>
</feature>
<keyword evidence="2" id="KW-1133">Transmembrane helix</keyword>
<feature type="compositionally biased region" description="Basic and acidic residues" evidence="1">
    <location>
        <begin position="159"/>
        <end position="175"/>
    </location>
</feature>
<keyword evidence="2" id="KW-0472">Membrane</keyword>
<feature type="domain" description="J" evidence="3">
    <location>
        <begin position="140"/>
        <end position="190"/>
    </location>
</feature>
<evidence type="ECO:0000256" key="1">
    <source>
        <dbReference type="SAM" id="MobiDB-lite"/>
    </source>
</evidence>
<dbReference type="Pfam" id="PF00226">
    <property type="entry name" value="DnaJ"/>
    <property type="match status" value="1"/>
</dbReference>
<feature type="region of interest" description="Disordered" evidence="1">
    <location>
        <begin position="156"/>
        <end position="175"/>
    </location>
</feature>
<dbReference type="AlphaFoldDB" id="A0A9E7N6Y8"/>
<feature type="transmembrane region" description="Helical" evidence="2">
    <location>
        <begin position="32"/>
        <end position="51"/>
    </location>
</feature>
<organism evidence="4 5">
    <name type="scientific">Natronosalvus rutilus</name>
    <dbReference type="NCBI Taxonomy" id="2953753"/>
    <lineage>
        <taxon>Archaea</taxon>
        <taxon>Methanobacteriati</taxon>
        <taxon>Methanobacteriota</taxon>
        <taxon>Stenosarchaea group</taxon>
        <taxon>Halobacteria</taxon>
        <taxon>Halobacteriales</taxon>
        <taxon>Natrialbaceae</taxon>
        <taxon>Natronosalvus</taxon>
    </lineage>
</organism>
<dbReference type="Gene3D" id="1.10.287.110">
    <property type="entry name" value="DnaJ domain"/>
    <property type="match status" value="1"/>
</dbReference>
<sequence length="190" mass="20767">MQRSPIVLLVAVLFAGMTALLVIGSFVSRSPIPFVVAVPLGATAYFMYYHGSGKLLERFRRSEVRSQQRQRERTRHARDERGGFGAGPRARGGPRTRAEREARFGAGLGGGGSRAGPTGWRSEDPRNRVSATSSGPTTAEARNVLGVGPTADQATIKRAYRERVKDVHPDRGGDEAEFKRVTAAYDRLRE</sequence>
<reference evidence="4" key="1">
    <citation type="submission" date="2022-06" db="EMBL/GenBank/DDBJ databases">
        <title>Diverse halophilic archaea isolated from saline environments.</title>
        <authorList>
            <person name="Cui H.-L."/>
        </authorList>
    </citation>
    <scope>NUCLEOTIDE SEQUENCE</scope>
    <source>
        <strain evidence="4">WLHS1</strain>
    </source>
</reference>
<dbReference type="SUPFAM" id="SSF46565">
    <property type="entry name" value="Chaperone J-domain"/>
    <property type="match status" value="1"/>
</dbReference>
<evidence type="ECO:0000313" key="4">
    <source>
        <dbReference type="EMBL" id="UTF52650.1"/>
    </source>
</evidence>
<feature type="transmembrane region" description="Helical" evidence="2">
    <location>
        <begin position="7"/>
        <end position="26"/>
    </location>
</feature>
<dbReference type="Proteomes" id="UP001056855">
    <property type="component" value="Chromosome"/>
</dbReference>
<name>A0A9E7N6Y8_9EURY</name>
<dbReference type="PANTHER" id="PTHR44240">
    <property type="entry name" value="DNAJ DOMAIN (PROKARYOTIC HEAT SHOCK PROTEIN)-RELATED"/>
    <property type="match status" value="1"/>
</dbReference>